<dbReference type="Proteomes" id="UP001303473">
    <property type="component" value="Unassembled WGS sequence"/>
</dbReference>
<evidence type="ECO:0000256" key="3">
    <source>
        <dbReference type="ARBA" id="ARBA00022617"/>
    </source>
</evidence>
<evidence type="ECO:0000313" key="11">
    <source>
        <dbReference type="Proteomes" id="UP001303473"/>
    </source>
</evidence>
<reference evidence="11" key="1">
    <citation type="journal article" date="2023" name="Mol. Phylogenet. Evol.">
        <title>Genome-scale phylogeny and comparative genomics of the fungal order Sordariales.</title>
        <authorList>
            <person name="Hensen N."/>
            <person name="Bonometti L."/>
            <person name="Westerberg I."/>
            <person name="Brannstrom I.O."/>
            <person name="Guillou S."/>
            <person name="Cros-Aarteil S."/>
            <person name="Calhoun S."/>
            <person name="Haridas S."/>
            <person name="Kuo A."/>
            <person name="Mondo S."/>
            <person name="Pangilinan J."/>
            <person name="Riley R."/>
            <person name="LaButti K."/>
            <person name="Andreopoulos B."/>
            <person name="Lipzen A."/>
            <person name="Chen C."/>
            <person name="Yan M."/>
            <person name="Daum C."/>
            <person name="Ng V."/>
            <person name="Clum A."/>
            <person name="Steindorff A."/>
            <person name="Ohm R.A."/>
            <person name="Martin F."/>
            <person name="Silar P."/>
            <person name="Natvig D.O."/>
            <person name="Lalanne C."/>
            <person name="Gautier V."/>
            <person name="Ament-Velasquez S.L."/>
            <person name="Kruys A."/>
            <person name="Hutchinson M.I."/>
            <person name="Powell A.J."/>
            <person name="Barry K."/>
            <person name="Miller A.N."/>
            <person name="Grigoriev I.V."/>
            <person name="Debuchy R."/>
            <person name="Gladieux P."/>
            <person name="Hiltunen Thoren M."/>
            <person name="Johannesson H."/>
        </authorList>
    </citation>
    <scope>NUCLEOTIDE SEQUENCE [LARGE SCALE GENOMIC DNA]</scope>
    <source>
        <strain evidence="11">CBS 340.73</strain>
    </source>
</reference>
<comment type="similarity">
    <text evidence="2 8">Belongs to the cytochrome P450 family.</text>
</comment>
<keyword evidence="9" id="KW-0472">Membrane</keyword>
<organism evidence="10 11">
    <name type="scientific">Diplogelasinospora grovesii</name>
    <dbReference type="NCBI Taxonomy" id="303347"/>
    <lineage>
        <taxon>Eukaryota</taxon>
        <taxon>Fungi</taxon>
        <taxon>Dikarya</taxon>
        <taxon>Ascomycota</taxon>
        <taxon>Pezizomycotina</taxon>
        <taxon>Sordariomycetes</taxon>
        <taxon>Sordariomycetidae</taxon>
        <taxon>Sordariales</taxon>
        <taxon>Diplogelasinosporaceae</taxon>
        <taxon>Diplogelasinospora</taxon>
    </lineage>
</organism>
<evidence type="ECO:0000256" key="5">
    <source>
        <dbReference type="ARBA" id="ARBA00023004"/>
    </source>
</evidence>
<dbReference type="InterPro" id="IPR036396">
    <property type="entry name" value="Cyt_P450_sf"/>
</dbReference>
<comment type="caution">
    <text evidence="10">The sequence shown here is derived from an EMBL/GenBank/DDBJ whole genome shotgun (WGS) entry which is preliminary data.</text>
</comment>
<dbReference type="GO" id="GO:0020037">
    <property type="term" value="F:heme binding"/>
    <property type="evidence" value="ECO:0007669"/>
    <property type="project" value="InterPro"/>
</dbReference>
<dbReference type="GO" id="GO:0005506">
    <property type="term" value="F:iron ion binding"/>
    <property type="evidence" value="ECO:0007669"/>
    <property type="project" value="InterPro"/>
</dbReference>
<keyword evidence="8" id="KW-0560">Oxidoreductase</keyword>
<keyword evidence="9" id="KW-0812">Transmembrane</keyword>
<dbReference type="PROSITE" id="PS00086">
    <property type="entry name" value="CYTOCHROME_P450"/>
    <property type="match status" value="1"/>
</dbReference>
<evidence type="ECO:0000256" key="2">
    <source>
        <dbReference type="ARBA" id="ARBA00010617"/>
    </source>
</evidence>
<evidence type="ECO:0000313" key="10">
    <source>
        <dbReference type="EMBL" id="KAK3934267.1"/>
    </source>
</evidence>
<keyword evidence="6 8" id="KW-0503">Monooxygenase</keyword>
<feature type="binding site" description="axial binding residue" evidence="7">
    <location>
        <position position="474"/>
    </location>
    <ligand>
        <name>heme</name>
        <dbReference type="ChEBI" id="CHEBI:30413"/>
    </ligand>
    <ligandPart>
        <name>Fe</name>
        <dbReference type="ChEBI" id="CHEBI:18248"/>
    </ligandPart>
</feature>
<evidence type="ECO:0000256" key="1">
    <source>
        <dbReference type="ARBA" id="ARBA00001971"/>
    </source>
</evidence>
<dbReference type="Gene3D" id="1.10.630.10">
    <property type="entry name" value="Cytochrome P450"/>
    <property type="match status" value="1"/>
</dbReference>
<dbReference type="InterPro" id="IPR001128">
    <property type="entry name" value="Cyt_P450"/>
</dbReference>
<keyword evidence="9" id="KW-1133">Transmembrane helix</keyword>
<dbReference type="PRINTS" id="PR00385">
    <property type="entry name" value="P450"/>
</dbReference>
<dbReference type="InterPro" id="IPR017972">
    <property type="entry name" value="Cyt_P450_CS"/>
</dbReference>
<dbReference type="GO" id="GO:0004497">
    <property type="term" value="F:monooxygenase activity"/>
    <property type="evidence" value="ECO:0007669"/>
    <property type="project" value="UniProtKB-KW"/>
</dbReference>
<dbReference type="PANTHER" id="PTHR24305">
    <property type="entry name" value="CYTOCHROME P450"/>
    <property type="match status" value="1"/>
</dbReference>
<comment type="cofactor">
    <cofactor evidence="1 7">
        <name>heme</name>
        <dbReference type="ChEBI" id="CHEBI:30413"/>
    </cofactor>
</comment>
<dbReference type="PANTHER" id="PTHR24305:SF232">
    <property type="entry name" value="P450, PUTATIVE (EUROFUNG)-RELATED"/>
    <property type="match status" value="1"/>
</dbReference>
<dbReference type="SUPFAM" id="SSF48264">
    <property type="entry name" value="Cytochrome P450"/>
    <property type="match status" value="1"/>
</dbReference>
<dbReference type="Pfam" id="PF00067">
    <property type="entry name" value="p450"/>
    <property type="match status" value="1"/>
</dbReference>
<evidence type="ECO:0000256" key="6">
    <source>
        <dbReference type="ARBA" id="ARBA00023033"/>
    </source>
</evidence>
<keyword evidence="3 7" id="KW-0349">Heme</keyword>
<dbReference type="PRINTS" id="PR00465">
    <property type="entry name" value="EP450IV"/>
</dbReference>
<dbReference type="GO" id="GO:0016705">
    <property type="term" value="F:oxidoreductase activity, acting on paired donors, with incorporation or reduction of molecular oxygen"/>
    <property type="evidence" value="ECO:0007669"/>
    <property type="project" value="InterPro"/>
</dbReference>
<protein>
    <submittedName>
        <fullName evidence="10">Pisatin demethylase</fullName>
    </submittedName>
</protein>
<dbReference type="EMBL" id="MU854010">
    <property type="protein sequence ID" value="KAK3934267.1"/>
    <property type="molecule type" value="Genomic_DNA"/>
</dbReference>
<evidence type="ECO:0000256" key="8">
    <source>
        <dbReference type="RuleBase" id="RU000461"/>
    </source>
</evidence>
<dbReference type="CDD" id="cd11060">
    <property type="entry name" value="CYP57A1-like"/>
    <property type="match status" value="1"/>
</dbReference>
<gene>
    <name evidence="10" type="ORF">QBC46DRAFT_83727</name>
</gene>
<dbReference type="InterPro" id="IPR050121">
    <property type="entry name" value="Cytochrome_P450_monoxygenase"/>
</dbReference>
<evidence type="ECO:0000256" key="9">
    <source>
        <dbReference type="SAM" id="Phobius"/>
    </source>
</evidence>
<dbReference type="InterPro" id="IPR002403">
    <property type="entry name" value="Cyt_P450_E_grp-IV"/>
</dbReference>
<dbReference type="AlphaFoldDB" id="A0AAN6MVI8"/>
<name>A0AAN6MVI8_9PEZI</name>
<keyword evidence="4 7" id="KW-0479">Metal-binding</keyword>
<proteinExistence type="inferred from homology"/>
<evidence type="ECO:0000256" key="7">
    <source>
        <dbReference type="PIRSR" id="PIRSR602403-1"/>
    </source>
</evidence>
<keyword evidence="11" id="KW-1185">Reference proteome</keyword>
<accession>A0AAN6MVI8</accession>
<keyword evidence="5 7" id="KW-0408">Iron</keyword>
<sequence length="527" mass="59467">MKNQTVVGHGGQTSHVGESPFLLPLFGTFCALSLWGMWSIATSPLRKYPGPYLARYTNLWRLYHITRGSFHKVLQDLHKNYGPVVRVGPNVVDVDYPDLIKTVFSIKEDWKKTEYYLASSALVDGHIVYNLFSQTDKHKHAQEKRPVAKYYSLNGVLPLEPHVDKTIRQLCSELESRFVDGNAKKPCNLGDWILYYTWDVVGAVTFSQPIGYLSHGCDFDGTLKNAEKALDYFSWVGCIPILDHFFDKNPIYRIGPPGFSGITGVSVKHLIDRYQGNDKHYHSPENPDYLDKFIEAKQSNPDAVSDAQVISWLMINMIAGADTTAITIRSALYYSMKTPRIWQRLRSELAAAGLAKDSCPVSYKDARAIPYLEAVVRESLRFLPGVSLSLERYVPQGGAHLSPQTSAEYVPEGTIVAFNPYVIARNKGVWGPDAEEFRPERWLQAEGESEEDFQARLRAMNNADLSFGGGSRVCIGKRLGLLQVYKVVATLALLYDIELVNPDKEWTIINSWFPRQEGLEVRMSKRA</sequence>
<feature type="transmembrane region" description="Helical" evidence="9">
    <location>
        <begin position="21"/>
        <end position="41"/>
    </location>
</feature>
<evidence type="ECO:0000256" key="4">
    <source>
        <dbReference type="ARBA" id="ARBA00022723"/>
    </source>
</evidence>